<dbReference type="SUPFAM" id="SSF103088">
    <property type="entry name" value="OmpA-like"/>
    <property type="match status" value="1"/>
</dbReference>
<dbReference type="PANTHER" id="PTHR30329">
    <property type="entry name" value="STATOR ELEMENT OF FLAGELLAR MOTOR COMPLEX"/>
    <property type="match status" value="1"/>
</dbReference>
<dbReference type="Gene3D" id="3.30.1330.60">
    <property type="entry name" value="OmpA-like domain"/>
    <property type="match status" value="1"/>
</dbReference>
<keyword evidence="2 3" id="KW-0472">Membrane</keyword>
<comment type="subcellular location">
    <subcellularLocation>
        <location evidence="1">Cell outer membrane</location>
    </subcellularLocation>
</comment>
<gene>
    <name evidence="6" type="ORF">GPY42_18780</name>
</gene>
<evidence type="ECO:0000256" key="4">
    <source>
        <dbReference type="SAM" id="MobiDB-lite"/>
    </source>
</evidence>
<accession>A0ABX0B1W4</accession>
<protein>
    <submittedName>
        <fullName evidence="6">OmpA family protein</fullName>
    </submittedName>
</protein>
<dbReference type="Proteomes" id="UP000470051">
    <property type="component" value="Unassembled WGS sequence"/>
</dbReference>
<comment type="caution">
    <text evidence="6">The sequence shown here is derived from an EMBL/GenBank/DDBJ whole genome shotgun (WGS) entry which is preliminary data.</text>
</comment>
<evidence type="ECO:0000259" key="5">
    <source>
        <dbReference type="PROSITE" id="PS51123"/>
    </source>
</evidence>
<evidence type="ECO:0000256" key="1">
    <source>
        <dbReference type="ARBA" id="ARBA00004442"/>
    </source>
</evidence>
<evidence type="ECO:0000313" key="6">
    <source>
        <dbReference type="EMBL" id="NDL27113.1"/>
    </source>
</evidence>
<evidence type="ECO:0000256" key="2">
    <source>
        <dbReference type="ARBA" id="ARBA00023136"/>
    </source>
</evidence>
<dbReference type="PRINTS" id="PR01021">
    <property type="entry name" value="OMPADOMAIN"/>
</dbReference>
<dbReference type="Pfam" id="PF00691">
    <property type="entry name" value="OmpA"/>
    <property type="match status" value="1"/>
</dbReference>
<keyword evidence="7" id="KW-1185">Reference proteome</keyword>
<dbReference type="PANTHER" id="PTHR30329:SF20">
    <property type="entry name" value="EXPORTED PROTEIN"/>
    <property type="match status" value="1"/>
</dbReference>
<organism evidence="6 7">
    <name type="scientific">Photorhabdus kayaii</name>
    <dbReference type="NCBI Taxonomy" id="230088"/>
    <lineage>
        <taxon>Bacteria</taxon>
        <taxon>Pseudomonadati</taxon>
        <taxon>Pseudomonadota</taxon>
        <taxon>Gammaproteobacteria</taxon>
        <taxon>Enterobacterales</taxon>
        <taxon>Morganellaceae</taxon>
        <taxon>Photorhabdus</taxon>
    </lineage>
</organism>
<dbReference type="InterPro" id="IPR006665">
    <property type="entry name" value="OmpA-like"/>
</dbReference>
<proteinExistence type="predicted"/>
<reference evidence="6 7" key="1">
    <citation type="submission" date="2019-12" db="EMBL/GenBank/DDBJ databases">
        <title>Engineering Photorhabdus to improve their lethality against agricultural pests.</title>
        <authorList>
            <person name="Machado R.A.R."/>
        </authorList>
    </citation>
    <scope>NUCLEOTIDE SEQUENCE [LARGE SCALE GENOMIC DNA]</scope>
    <source>
        <strain evidence="6 7">M-HU2</strain>
    </source>
</reference>
<name>A0ABX0B1W4_9GAMM</name>
<evidence type="ECO:0000313" key="7">
    <source>
        <dbReference type="Proteomes" id="UP000470051"/>
    </source>
</evidence>
<feature type="domain" description="OmpA-like" evidence="5">
    <location>
        <begin position="444"/>
        <end position="562"/>
    </location>
</feature>
<sequence length="591" mass="63846">MPCRCVLTGWKTARISPVPLPVWRVTPGETLCLVWLPLSPAGRWVGGAIILLFTPVGLFYTGRSRRREQLDCLSAGLPPDGDRRPVVLVCGHVQDSLFGDERGRQTPQGYWLCLPSGTALSDGVASLLAARPAWGGQLSVMAVINPQQYRDETALAGWVRELRWQLSQARRRQGIPLPLVLTGYLAGESQRPDPPWFAWQAGQNTVTVWRKGVSGQPLADWLGEGSVAEQSARFQCGVELTGWADWMRACVLPACLAPEDGLPPCPPQAMALTFVPALPQRLPGHLWQQWLQAKTALNNAGDPVSSPETGMPVLPFPDPVWPLFPVRSWQTVGPRALRGALGLFMLAGMTALGCSAWHNRQGLRQVDDDWQHYQAVAMTDARGKAQAMAVLRADAGRLEEYYRHGVPWHLGLGLYQGARLRLPLQAAIAGYSPEHQAKKPVTTALPQTISLNSPALFDVGRATLKPGSAPGLINALIALRAKPGRMILITGHTDATGNAAKNQALSLARAEAVRDWLLQTGELSPACFAVHGDGATRPIATNTTAAGRAANRRVEIRLIPNAVACPRPQTVPGVSATTSPIPATSLRQQQE</sequence>
<dbReference type="PROSITE" id="PS51123">
    <property type="entry name" value="OMPA_2"/>
    <property type="match status" value="1"/>
</dbReference>
<feature type="compositionally biased region" description="Polar residues" evidence="4">
    <location>
        <begin position="575"/>
        <end position="591"/>
    </location>
</feature>
<dbReference type="InterPro" id="IPR036737">
    <property type="entry name" value="OmpA-like_sf"/>
</dbReference>
<dbReference type="InterPro" id="IPR050330">
    <property type="entry name" value="Bact_OuterMem_StrucFunc"/>
</dbReference>
<dbReference type="CDD" id="cd07185">
    <property type="entry name" value="OmpA_C-like"/>
    <property type="match status" value="1"/>
</dbReference>
<feature type="region of interest" description="Disordered" evidence="4">
    <location>
        <begin position="570"/>
        <end position="591"/>
    </location>
</feature>
<dbReference type="InterPro" id="IPR006664">
    <property type="entry name" value="OMP_bac"/>
</dbReference>
<dbReference type="EMBL" id="WSFE01000033">
    <property type="protein sequence ID" value="NDL27113.1"/>
    <property type="molecule type" value="Genomic_DNA"/>
</dbReference>
<evidence type="ECO:0000256" key="3">
    <source>
        <dbReference type="PROSITE-ProRule" id="PRU00473"/>
    </source>
</evidence>